<accession>A0A2H3KWD7</accession>
<keyword evidence="3" id="KW-1185">Reference proteome</keyword>
<dbReference type="InterPro" id="IPR000182">
    <property type="entry name" value="GNAT_dom"/>
</dbReference>
<dbReference type="SUPFAM" id="SSF55729">
    <property type="entry name" value="Acyl-CoA N-acyltransferases (Nat)"/>
    <property type="match status" value="1"/>
</dbReference>
<sequence>MTDSISAPEAPSPLSALFTPFPTLTTPRLTLRALRQDDLQDLFDYASDPEIDRYTPWTHYQSLAEAQADLDEFIAEYERDGLGAWEIEHSTDQRLIGGVNHAISKCMP</sequence>
<comment type="caution">
    <text evidence="2">The sequence shown here is derived from an EMBL/GenBank/DDBJ whole genome shotgun (WGS) entry which is preliminary data.</text>
</comment>
<evidence type="ECO:0000313" key="2">
    <source>
        <dbReference type="EMBL" id="PDV98238.1"/>
    </source>
</evidence>
<dbReference type="RefSeq" id="WP_097653741.1">
    <property type="nucleotide sequence ID" value="NZ_LYXE01000109.1"/>
</dbReference>
<dbReference type="Pfam" id="PF13302">
    <property type="entry name" value="Acetyltransf_3"/>
    <property type="match status" value="1"/>
</dbReference>
<protein>
    <recommendedName>
        <fullName evidence="1">N-acetyltransferase domain-containing protein</fullName>
    </recommendedName>
</protein>
<organism evidence="2 3">
    <name type="scientific">Candidatus Chloroploca asiatica</name>
    <dbReference type="NCBI Taxonomy" id="1506545"/>
    <lineage>
        <taxon>Bacteria</taxon>
        <taxon>Bacillati</taxon>
        <taxon>Chloroflexota</taxon>
        <taxon>Chloroflexia</taxon>
        <taxon>Chloroflexales</taxon>
        <taxon>Chloroflexineae</taxon>
        <taxon>Oscillochloridaceae</taxon>
        <taxon>Candidatus Chloroploca</taxon>
    </lineage>
</organism>
<feature type="domain" description="N-acetyltransferase" evidence="1">
    <location>
        <begin position="28"/>
        <end position="99"/>
    </location>
</feature>
<reference evidence="2 3" key="1">
    <citation type="submission" date="2016-05" db="EMBL/GenBank/DDBJ databases">
        <authorList>
            <person name="Lavstsen T."/>
            <person name="Jespersen J.S."/>
        </authorList>
    </citation>
    <scope>NUCLEOTIDE SEQUENCE [LARGE SCALE GENOMIC DNA]</scope>
    <source>
        <strain evidence="2 3">B7-9</strain>
    </source>
</reference>
<dbReference type="InterPro" id="IPR051531">
    <property type="entry name" value="N-acetyltransferase"/>
</dbReference>
<dbReference type="PANTHER" id="PTHR43792">
    <property type="entry name" value="GNAT FAMILY, PUTATIVE (AFU_ORTHOLOGUE AFUA_3G00765)-RELATED-RELATED"/>
    <property type="match status" value="1"/>
</dbReference>
<dbReference type="InterPro" id="IPR016181">
    <property type="entry name" value="Acyl_CoA_acyltransferase"/>
</dbReference>
<name>A0A2H3KWD7_9CHLR</name>
<dbReference type="GO" id="GO:0016747">
    <property type="term" value="F:acyltransferase activity, transferring groups other than amino-acyl groups"/>
    <property type="evidence" value="ECO:0007669"/>
    <property type="project" value="InterPro"/>
</dbReference>
<dbReference type="OrthoDB" id="3533156at2"/>
<evidence type="ECO:0000313" key="3">
    <source>
        <dbReference type="Proteomes" id="UP000220922"/>
    </source>
</evidence>
<proteinExistence type="predicted"/>
<dbReference type="AlphaFoldDB" id="A0A2H3KWD7"/>
<dbReference type="EMBL" id="LYXE01000109">
    <property type="protein sequence ID" value="PDV98238.1"/>
    <property type="molecule type" value="Genomic_DNA"/>
</dbReference>
<dbReference type="Proteomes" id="UP000220922">
    <property type="component" value="Unassembled WGS sequence"/>
</dbReference>
<evidence type="ECO:0000259" key="1">
    <source>
        <dbReference type="Pfam" id="PF13302"/>
    </source>
</evidence>
<gene>
    <name evidence="2" type="ORF">A9Q02_16485</name>
</gene>
<dbReference type="Gene3D" id="3.40.630.30">
    <property type="match status" value="1"/>
</dbReference>